<dbReference type="PANTHER" id="PTHR34512">
    <property type="entry name" value="CELL SURFACE PROTEIN"/>
    <property type="match status" value="1"/>
</dbReference>
<feature type="domain" description="Pyrrolo-quinoline quinone repeat" evidence="2">
    <location>
        <begin position="385"/>
        <end position="445"/>
    </location>
</feature>
<evidence type="ECO:0000313" key="4">
    <source>
        <dbReference type="Proteomes" id="UP000516369"/>
    </source>
</evidence>
<keyword evidence="1" id="KW-0732">Signal</keyword>
<dbReference type="PANTHER" id="PTHR34512:SF30">
    <property type="entry name" value="OUTER MEMBRANE PROTEIN ASSEMBLY FACTOR BAMB"/>
    <property type="match status" value="1"/>
</dbReference>
<dbReference type="Pfam" id="PF13360">
    <property type="entry name" value="PQQ_2"/>
    <property type="match status" value="2"/>
</dbReference>
<gene>
    <name evidence="3" type="ORF">HQ394_12110</name>
</gene>
<dbReference type="AlphaFoldDB" id="A0A7H1N2J8"/>
<feature type="chain" id="PRO_5028909327" evidence="1">
    <location>
        <begin position="25"/>
        <end position="446"/>
    </location>
</feature>
<dbReference type="RefSeq" id="WP_190260445.1">
    <property type="nucleotide sequence ID" value="NZ_CP053923.1"/>
</dbReference>
<dbReference type="InterPro" id="IPR011047">
    <property type="entry name" value="Quinoprotein_ADH-like_sf"/>
</dbReference>
<dbReference type="Gene3D" id="2.130.10.10">
    <property type="entry name" value="YVTN repeat-like/Quinoprotein amine dehydrogenase"/>
    <property type="match status" value="1"/>
</dbReference>
<evidence type="ECO:0000256" key="1">
    <source>
        <dbReference type="SAM" id="SignalP"/>
    </source>
</evidence>
<dbReference type="InterPro" id="IPR002372">
    <property type="entry name" value="PQQ_rpt_dom"/>
</dbReference>
<keyword evidence="4" id="KW-1185">Reference proteome</keyword>
<accession>A0A7H1N2J8</accession>
<evidence type="ECO:0000313" key="3">
    <source>
        <dbReference type="EMBL" id="QNT69934.1"/>
    </source>
</evidence>
<evidence type="ECO:0000259" key="2">
    <source>
        <dbReference type="Pfam" id="PF13360"/>
    </source>
</evidence>
<dbReference type="InterPro" id="IPR015943">
    <property type="entry name" value="WD40/YVTN_repeat-like_dom_sf"/>
</dbReference>
<dbReference type="SUPFAM" id="SSF50998">
    <property type="entry name" value="Quinoprotein alcohol dehydrogenase-like"/>
    <property type="match status" value="1"/>
</dbReference>
<dbReference type="Proteomes" id="UP000516369">
    <property type="component" value="Chromosome"/>
</dbReference>
<protein>
    <submittedName>
        <fullName evidence="3">PQQ-binding-like beta-propeller repeat protein</fullName>
    </submittedName>
</protein>
<dbReference type="SMART" id="SM00564">
    <property type="entry name" value="PQQ"/>
    <property type="match status" value="5"/>
</dbReference>
<dbReference type="InterPro" id="IPR018391">
    <property type="entry name" value="PQQ_b-propeller_rpt"/>
</dbReference>
<dbReference type="PROSITE" id="PS51257">
    <property type="entry name" value="PROKAR_LIPOPROTEIN"/>
    <property type="match status" value="1"/>
</dbReference>
<proteinExistence type="predicted"/>
<feature type="domain" description="Pyrrolo-quinoline quinone repeat" evidence="2">
    <location>
        <begin position="129"/>
        <end position="365"/>
    </location>
</feature>
<dbReference type="KEGG" id="dvn:HQ394_12110"/>
<name>A0A7H1N2J8_9PROT</name>
<feature type="signal peptide" evidence="1">
    <location>
        <begin position="1"/>
        <end position="24"/>
    </location>
</feature>
<reference evidence="3 4" key="1">
    <citation type="submission" date="2020-05" db="EMBL/GenBank/DDBJ databases">
        <title>Complete closed genome sequence of Defluviicoccus vanus.</title>
        <authorList>
            <person name="Bessarab I."/>
            <person name="Arumugam K."/>
            <person name="Maszenan A.M."/>
            <person name="Seviour R.J."/>
            <person name="Williams R.B."/>
        </authorList>
    </citation>
    <scope>NUCLEOTIDE SEQUENCE [LARGE SCALE GENOMIC DNA]</scope>
    <source>
        <strain evidence="3 4">Ben 114</strain>
    </source>
</reference>
<organism evidence="3 4">
    <name type="scientific">Defluviicoccus vanus</name>
    <dbReference type="NCBI Taxonomy" id="111831"/>
    <lineage>
        <taxon>Bacteria</taxon>
        <taxon>Pseudomonadati</taxon>
        <taxon>Pseudomonadota</taxon>
        <taxon>Alphaproteobacteria</taxon>
        <taxon>Rhodospirillales</taxon>
        <taxon>Rhodospirillaceae</taxon>
        <taxon>Defluviicoccus</taxon>
    </lineage>
</organism>
<sequence length="446" mass="48125">MRHTHWRHLAAIPLCLTLASVALSGCDSWFGKTDAPLPGTRVSVLQHQKTLTPDAAARADEIILPRAVANVDWPQAGGSPDHAMQHLAFAAQPKLLWQSSIGAGTESERPLLPPPVVAEGRVYTVDSRNEVRAFDVASGNKVWDRDLTDHEDDDDAMSGGLAYDSGRLFVTTGFAKVFALDARTGKVIWRRTVESPIHAPPVVADGRVFVITVENNLHALKSDDGTTEWPPHRTMSDLARILGGAGPAVAGEAVVAPFSSGELFALRSDTGRVVWSDSLASTRKTDEIASLSQIRALPIIDRGRVYAMSQGGMLAAIDLRSGQRLWDRDIGGLSTPWIAGRYLFVITNTQDLTCISADNGRVYWVTSLPRFKDEKAKKHPVLWTGPILAGERLIAVGTNGKAVTVSPYDGRIQTTQELSDASSTPPIVAGGRLFIVTDDGNISAYQ</sequence>
<dbReference type="EMBL" id="CP053923">
    <property type="protein sequence ID" value="QNT69934.1"/>
    <property type="molecule type" value="Genomic_DNA"/>
</dbReference>